<sequence length="457" mass="49201">MGNNKSSLKSTIAVSLTNYLDAGAIVAGASGLSLWKNYLSLTESHLGILNAISANCLGAAIGAIIGGFLADKYGRKAIYTYNMLIYMVGVLLVVFTTSFPMLLAGFLVTGVSVGVGVPASWTYISESSEIGNRGRNIGISQMAWGIGPLIILLLGWFLAPPTNNAEAGFMFPLVSQSAVQILGDAASQDAINVFSSRIVFASLFVVALIAWLLQRQLDESAEWKATQSQQTSDEPSGKKSVFASFGTLFSNKVNVRTMLFLAGMYLTWNLVSSVMGFFQQHIYETAGGLSNGEANMLSAGQWVIIIFMTFVFSMLVDKVNQRLLYIVGVGAAVLAWVMIVTVGIGSMSGLLFFTLLWGIQGGISVQGFYALWASELFPAKYRAAAQGVMFFMVRGLSAAWGLVFVNIYGEEGEGFTLAAYLMMALLVVSLLIGAIWTPKTRGKSLEQITEERYGKEI</sequence>
<feature type="transmembrane region" description="Helical" evidence="5">
    <location>
        <begin position="12"/>
        <end position="35"/>
    </location>
</feature>
<dbReference type="PANTHER" id="PTHR23508">
    <property type="entry name" value="CARBOXYLIC ACID TRANSPORTER PROTEIN HOMOLOG"/>
    <property type="match status" value="1"/>
</dbReference>
<dbReference type="InterPro" id="IPR036259">
    <property type="entry name" value="MFS_trans_sf"/>
</dbReference>
<dbReference type="GO" id="GO:0005886">
    <property type="term" value="C:plasma membrane"/>
    <property type="evidence" value="ECO:0007669"/>
    <property type="project" value="TreeGrafter"/>
</dbReference>
<protein>
    <submittedName>
        <fullName evidence="7">Major facilitator transporter</fullName>
    </submittedName>
</protein>
<feature type="transmembrane region" description="Helical" evidence="5">
    <location>
        <begin position="299"/>
        <end position="316"/>
    </location>
</feature>
<dbReference type="GeneID" id="93484219"/>
<evidence type="ECO:0000259" key="6">
    <source>
        <dbReference type="PROSITE" id="PS50850"/>
    </source>
</evidence>
<keyword evidence="2 5" id="KW-0812">Transmembrane</keyword>
<organism evidence="7 8">
    <name type="scientific">Prevotella pectinovora</name>
    <dbReference type="NCBI Taxonomy" id="1602169"/>
    <lineage>
        <taxon>Bacteria</taxon>
        <taxon>Pseudomonadati</taxon>
        <taxon>Bacteroidota</taxon>
        <taxon>Bacteroidia</taxon>
        <taxon>Bacteroidales</taxon>
        <taxon>Prevotellaceae</taxon>
        <taxon>Prevotella</taxon>
    </lineage>
</organism>
<dbReference type="InterPro" id="IPR020846">
    <property type="entry name" value="MFS_dom"/>
</dbReference>
<feature type="transmembrane region" description="Helical" evidence="5">
    <location>
        <begin position="350"/>
        <end position="372"/>
    </location>
</feature>
<keyword evidence="3 5" id="KW-1133">Transmembrane helix</keyword>
<feature type="transmembrane region" description="Helical" evidence="5">
    <location>
        <begin position="417"/>
        <end position="436"/>
    </location>
</feature>
<accession>A0A0D0I3D1</accession>
<evidence type="ECO:0000256" key="1">
    <source>
        <dbReference type="ARBA" id="ARBA00004141"/>
    </source>
</evidence>
<comment type="subcellular location">
    <subcellularLocation>
        <location evidence="1">Membrane</location>
        <topology evidence="1">Multi-pass membrane protein</topology>
    </subcellularLocation>
</comment>
<dbReference type="STRING" id="1602171.ST44_10785"/>
<feature type="transmembrane region" description="Helical" evidence="5">
    <location>
        <begin position="384"/>
        <end position="405"/>
    </location>
</feature>
<dbReference type="InterPro" id="IPR011701">
    <property type="entry name" value="MFS"/>
</dbReference>
<feature type="transmembrane region" description="Helical" evidence="5">
    <location>
        <begin position="136"/>
        <end position="159"/>
    </location>
</feature>
<dbReference type="GO" id="GO:0046943">
    <property type="term" value="F:carboxylic acid transmembrane transporter activity"/>
    <property type="evidence" value="ECO:0007669"/>
    <property type="project" value="TreeGrafter"/>
</dbReference>
<evidence type="ECO:0000313" key="7">
    <source>
        <dbReference type="EMBL" id="KIP60488.1"/>
    </source>
</evidence>
<feature type="transmembrane region" description="Helical" evidence="5">
    <location>
        <begin position="194"/>
        <end position="213"/>
    </location>
</feature>
<feature type="transmembrane region" description="Helical" evidence="5">
    <location>
        <begin position="47"/>
        <end position="70"/>
    </location>
</feature>
<feature type="transmembrane region" description="Helical" evidence="5">
    <location>
        <begin position="77"/>
        <end position="95"/>
    </location>
</feature>
<evidence type="ECO:0000256" key="5">
    <source>
        <dbReference type="SAM" id="Phobius"/>
    </source>
</evidence>
<comment type="caution">
    <text evidence="7">The sequence shown here is derived from an EMBL/GenBank/DDBJ whole genome shotgun (WGS) entry which is preliminary data.</text>
</comment>
<dbReference type="Proteomes" id="UP000032046">
    <property type="component" value="Unassembled WGS sequence"/>
</dbReference>
<proteinExistence type="predicted"/>
<evidence type="ECO:0000256" key="4">
    <source>
        <dbReference type="ARBA" id="ARBA00023136"/>
    </source>
</evidence>
<dbReference type="SUPFAM" id="SSF103473">
    <property type="entry name" value="MFS general substrate transporter"/>
    <property type="match status" value="1"/>
</dbReference>
<evidence type="ECO:0000256" key="3">
    <source>
        <dbReference type="ARBA" id="ARBA00022989"/>
    </source>
</evidence>
<dbReference type="EMBL" id="JXQK01000080">
    <property type="protein sequence ID" value="KIP60488.1"/>
    <property type="molecule type" value="Genomic_DNA"/>
</dbReference>
<gene>
    <name evidence="7" type="ORF">ST44_10785</name>
</gene>
<feature type="transmembrane region" description="Helical" evidence="5">
    <location>
        <begin position="323"/>
        <end position="344"/>
    </location>
</feature>
<dbReference type="Gene3D" id="1.20.1250.20">
    <property type="entry name" value="MFS general substrate transporter like domains"/>
    <property type="match status" value="1"/>
</dbReference>
<evidence type="ECO:0000256" key="2">
    <source>
        <dbReference type="ARBA" id="ARBA00022692"/>
    </source>
</evidence>
<name>A0A0D0I3D1_9BACT</name>
<feature type="transmembrane region" description="Helical" evidence="5">
    <location>
        <begin position="101"/>
        <end position="124"/>
    </location>
</feature>
<feature type="transmembrane region" description="Helical" evidence="5">
    <location>
        <begin position="258"/>
        <end position="279"/>
    </location>
</feature>
<reference evidence="7 8" key="1">
    <citation type="submission" date="2015-01" db="EMBL/GenBank/DDBJ databases">
        <title>Comparative genomics of non-oral Prevotella species.</title>
        <authorList>
            <person name="Accetto T."/>
            <person name="Nograsek B."/>
            <person name="Avgustin G."/>
        </authorList>
    </citation>
    <scope>NUCLEOTIDE SEQUENCE [LARGE SCALE GENOMIC DNA]</scope>
    <source>
        <strain evidence="7 8">P5-119</strain>
    </source>
</reference>
<dbReference type="PROSITE" id="PS00217">
    <property type="entry name" value="SUGAR_TRANSPORT_2"/>
    <property type="match status" value="1"/>
</dbReference>
<keyword evidence="4 5" id="KW-0472">Membrane</keyword>
<dbReference type="AlphaFoldDB" id="A0A0D0I3D1"/>
<keyword evidence="8" id="KW-1185">Reference proteome</keyword>
<dbReference type="Pfam" id="PF07690">
    <property type="entry name" value="MFS_1"/>
    <property type="match status" value="1"/>
</dbReference>
<dbReference type="PANTHER" id="PTHR23508:SF10">
    <property type="entry name" value="CARBOXYLIC ACID TRANSPORTER PROTEIN HOMOLOG"/>
    <property type="match status" value="1"/>
</dbReference>
<dbReference type="PROSITE" id="PS50850">
    <property type="entry name" value="MFS"/>
    <property type="match status" value="1"/>
</dbReference>
<dbReference type="OrthoDB" id="3252866at2"/>
<dbReference type="RefSeq" id="WP_042519941.1">
    <property type="nucleotide sequence ID" value="NZ_DAIPDX010000009.1"/>
</dbReference>
<evidence type="ECO:0000313" key="8">
    <source>
        <dbReference type="Proteomes" id="UP000032046"/>
    </source>
</evidence>
<feature type="domain" description="Major facilitator superfamily (MFS) profile" evidence="6">
    <location>
        <begin position="7"/>
        <end position="441"/>
    </location>
</feature>
<dbReference type="InterPro" id="IPR005829">
    <property type="entry name" value="Sugar_transporter_CS"/>
</dbReference>